<comment type="caution">
    <text evidence="9">The sequence shown here is derived from an EMBL/GenBank/DDBJ whole genome shotgun (WGS) entry which is preliminary data.</text>
</comment>
<dbReference type="Pfam" id="PF00067">
    <property type="entry name" value="p450"/>
    <property type="match status" value="2"/>
</dbReference>
<evidence type="ECO:0000256" key="3">
    <source>
        <dbReference type="ARBA" id="ARBA00010617"/>
    </source>
</evidence>
<dbReference type="EMBL" id="PNBA02000419">
    <property type="protein sequence ID" value="KAG6383728.1"/>
    <property type="molecule type" value="Genomic_DNA"/>
</dbReference>
<protein>
    <submittedName>
        <fullName evidence="9">Uncharacterized protein</fullName>
    </submittedName>
</protein>
<keyword evidence="7 8" id="KW-0408">Iron</keyword>
<name>A0A8X8YX23_SALSN</name>
<evidence type="ECO:0000256" key="7">
    <source>
        <dbReference type="ARBA" id="ARBA00023004"/>
    </source>
</evidence>
<evidence type="ECO:0000256" key="1">
    <source>
        <dbReference type="ARBA" id="ARBA00001971"/>
    </source>
</evidence>
<keyword evidence="4 8" id="KW-0349">Heme</keyword>
<evidence type="ECO:0000256" key="6">
    <source>
        <dbReference type="ARBA" id="ARBA00023002"/>
    </source>
</evidence>
<accession>A0A8X8YX23</accession>
<dbReference type="AlphaFoldDB" id="A0A8X8YX23"/>
<dbReference type="GO" id="GO:0005506">
    <property type="term" value="F:iron ion binding"/>
    <property type="evidence" value="ECO:0007669"/>
    <property type="project" value="InterPro"/>
</dbReference>
<dbReference type="GO" id="GO:0016114">
    <property type="term" value="P:terpenoid biosynthetic process"/>
    <property type="evidence" value="ECO:0007669"/>
    <property type="project" value="UniProtKB-ARBA"/>
</dbReference>
<evidence type="ECO:0000256" key="2">
    <source>
        <dbReference type="ARBA" id="ARBA00004167"/>
    </source>
</evidence>
<evidence type="ECO:0000256" key="8">
    <source>
        <dbReference type="PIRSR" id="PIRSR602401-1"/>
    </source>
</evidence>
<dbReference type="InterPro" id="IPR036396">
    <property type="entry name" value="Cyt_P450_sf"/>
</dbReference>
<keyword evidence="5 8" id="KW-0479">Metal-binding</keyword>
<dbReference type="PANTHER" id="PTHR47955">
    <property type="entry name" value="CYTOCHROME P450 FAMILY 71 PROTEIN"/>
    <property type="match status" value="1"/>
</dbReference>
<dbReference type="PANTHER" id="PTHR47955:SF15">
    <property type="entry name" value="CYTOCHROME P450 71A2-LIKE"/>
    <property type="match status" value="1"/>
</dbReference>
<dbReference type="GO" id="GO:0016712">
    <property type="term" value="F:oxidoreductase activity, acting on paired donors, with incorporation or reduction of molecular oxygen, reduced flavin or flavoprotein as one donor, and incorporation of one atom of oxygen"/>
    <property type="evidence" value="ECO:0007669"/>
    <property type="project" value="UniProtKB-ARBA"/>
</dbReference>
<organism evidence="9">
    <name type="scientific">Salvia splendens</name>
    <name type="common">Scarlet sage</name>
    <dbReference type="NCBI Taxonomy" id="180675"/>
    <lineage>
        <taxon>Eukaryota</taxon>
        <taxon>Viridiplantae</taxon>
        <taxon>Streptophyta</taxon>
        <taxon>Embryophyta</taxon>
        <taxon>Tracheophyta</taxon>
        <taxon>Spermatophyta</taxon>
        <taxon>Magnoliopsida</taxon>
        <taxon>eudicotyledons</taxon>
        <taxon>Gunneridae</taxon>
        <taxon>Pentapetalae</taxon>
        <taxon>asterids</taxon>
        <taxon>lamiids</taxon>
        <taxon>Lamiales</taxon>
        <taxon>Lamiaceae</taxon>
        <taxon>Nepetoideae</taxon>
        <taxon>Mentheae</taxon>
        <taxon>Salviinae</taxon>
        <taxon>Salvia</taxon>
        <taxon>Salvia subgen. Calosphace</taxon>
        <taxon>core Calosphace</taxon>
    </lineage>
</organism>
<dbReference type="GO" id="GO:0020037">
    <property type="term" value="F:heme binding"/>
    <property type="evidence" value="ECO:0007669"/>
    <property type="project" value="InterPro"/>
</dbReference>
<proteinExistence type="inferred from homology"/>
<dbReference type="PRINTS" id="PR00463">
    <property type="entry name" value="EP450I"/>
</dbReference>
<evidence type="ECO:0000256" key="5">
    <source>
        <dbReference type="ARBA" id="ARBA00022723"/>
    </source>
</evidence>
<dbReference type="GO" id="GO:0016020">
    <property type="term" value="C:membrane"/>
    <property type="evidence" value="ECO:0007669"/>
    <property type="project" value="UniProtKB-SubCell"/>
</dbReference>
<dbReference type="Proteomes" id="UP000298416">
    <property type="component" value="Unassembled WGS sequence"/>
</dbReference>
<keyword evidence="6" id="KW-0560">Oxidoreductase</keyword>
<sequence length="299" mass="34483">MNILRNWRDRMVDRTETTSSTLEWAMTELIRNPTARMKLQTEVREIVQDRQVITDDDLGKMQYLKAVIKETLRLRAPVSLLGRVTREDITVMGDPASWDQPEMFHLERFLNSSLDFKGADFKFAPFWHGRRGCPGIALAIVSVKLVLANLVHKFEWKLPMGAKCEDLDVLEQSGVSLHRKNPLPVDMLAGGTDTTSSTLEWAITELLRNPTVMMNLQIEGDFNLCRILNSPLGEQCQPLSVLMYSRDMTIVKIDVVRKDVAALKIQTDWRWPKFNQNQNRLKRATTPWLPNEPEKAFYR</sequence>
<evidence type="ECO:0000313" key="9">
    <source>
        <dbReference type="EMBL" id="KAG6383728.1"/>
    </source>
</evidence>
<dbReference type="PRINTS" id="PR00385">
    <property type="entry name" value="P450"/>
</dbReference>
<comment type="similarity">
    <text evidence="3">Belongs to the cytochrome P450 family.</text>
</comment>
<gene>
    <name evidence="9" type="ORF">SASPL_156509</name>
</gene>
<dbReference type="SUPFAM" id="SSF48264">
    <property type="entry name" value="Cytochrome P450"/>
    <property type="match status" value="2"/>
</dbReference>
<keyword evidence="10" id="KW-1185">Reference proteome</keyword>
<reference evidence="9" key="2">
    <citation type="submission" date="2020-08" db="EMBL/GenBank/DDBJ databases">
        <title>Plant Genome Project.</title>
        <authorList>
            <person name="Zhang R.-G."/>
        </authorList>
    </citation>
    <scope>NUCLEOTIDE SEQUENCE</scope>
    <source>
        <strain evidence="9">Huo1</strain>
        <tissue evidence="9">Leaf</tissue>
    </source>
</reference>
<dbReference type="InterPro" id="IPR001128">
    <property type="entry name" value="Cyt_P450"/>
</dbReference>
<comment type="cofactor">
    <cofactor evidence="1 8">
        <name>heme</name>
        <dbReference type="ChEBI" id="CHEBI:30413"/>
    </cofactor>
</comment>
<feature type="binding site" description="axial binding residue" evidence="8">
    <location>
        <position position="133"/>
    </location>
    <ligand>
        <name>heme</name>
        <dbReference type="ChEBI" id="CHEBI:30413"/>
    </ligand>
    <ligandPart>
        <name>Fe</name>
        <dbReference type="ChEBI" id="CHEBI:18248"/>
    </ligandPart>
</feature>
<comment type="subcellular location">
    <subcellularLocation>
        <location evidence="2">Membrane</location>
        <topology evidence="2">Single-pass membrane protein</topology>
    </subcellularLocation>
</comment>
<evidence type="ECO:0000313" key="10">
    <source>
        <dbReference type="Proteomes" id="UP000298416"/>
    </source>
</evidence>
<evidence type="ECO:0000256" key="4">
    <source>
        <dbReference type="ARBA" id="ARBA00022617"/>
    </source>
</evidence>
<dbReference type="Gene3D" id="1.10.630.10">
    <property type="entry name" value="Cytochrome P450"/>
    <property type="match status" value="2"/>
</dbReference>
<dbReference type="InterPro" id="IPR002401">
    <property type="entry name" value="Cyt_P450_E_grp-I"/>
</dbReference>
<reference evidence="9" key="1">
    <citation type="submission" date="2018-01" db="EMBL/GenBank/DDBJ databases">
        <authorList>
            <person name="Mao J.F."/>
        </authorList>
    </citation>
    <scope>NUCLEOTIDE SEQUENCE</scope>
    <source>
        <strain evidence="9">Huo1</strain>
        <tissue evidence="9">Leaf</tissue>
    </source>
</reference>